<keyword evidence="2" id="KW-0540">Nuclease</keyword>
<dbReference type="InterPro" id="IPR016071">
    <property type="entry name" value="Staphylococal_nuclease_OB-fold"/>
</dbReference>
<dbReference type="InterPro" id="IPR035437">
    <property type="entry name" value="SNase_OB-fold_sf"/>
</dbReference>
<evidence type="ECO:0000313" key="3">
    <source>
        <dbReference type="Proteomes" id="UP001232245"/>
    </source>
</evidence>
<comment type="caution">
    <text evidence="2">The sequence shown here is derived from an EMBL/GenBank/DDBJ whole genome shotgun (WGS) entry which is preliminary data.</text>
</comment>
<keyword evidence="2" id="KW-0378">Hydrolase</keyword>
<accession>A0ABT9Z3Q6</accession>
<keyword evidence="2" id="KW-0255">Endonuclease</keyword>
<dbReference type="RefSeq" id="WP_307190759.1">
    <property type="nucleotide sequence ID" value="NZ_JBFOLA010000093.1"/>
</dbReference>
<gene>
    <name evidence="2" type="ORF">J2S02_003234</name>
</gene>
<organism evidence="2 3">
    <name type="scientific">Metabacillus niabensis</name>
    <dbReference type="NCBI Taxonomy" id="324854"/>
    <lineage>
        <taxon>Bacteria</taxon>
        <taxon>Bacillati</taxon>
        <taxon>Bacillota</taxon>
        <taxon>Bacilli</taxon>
        <taxon>Bacillales</taxon>
        <taxon>Bacillaceae</taxon>
        <taxon>Metabacillus</taxon>
    </lineage>
</organism>
<reference evidence="2 3" key="1">
    <citation type="submission" date="2023-07" db="EMBL/GenBank/DDBJ databases">
        <title>Genomic Encyclopedia of Type Strains, Phase IV (KMG-IV): sequencing the most valuable type-strain genomes for metagenomic binning, comparative biology and taxonomic classification.</title>
        <authorList>
            <person name="Goeker M."/>
        </authorList>
    </citation>
    <scope>NUCLEOTIDE SEQUENCE [LARGE SCALE GENOMIC DNA]</scope>
    <source>
        <strain evidence="2 3">DSM 17723</strain>
    </source>
</reference>
<dbReference type="Gene3D" id="2.40.50.90">
    <property type="match status" value="1"/>
</dbReference>
<dbReference type="EMBL" id="JAUSTZ010000007">
    <property type="protein sequence ID" value="MDQ0226889.1"/>
    <property type="molecule type" value="Genomic_DNA"/>
</dbReference>
<feature type="domain" description="TNase-like" evidence="1">
    <location>
        <begin position="1"/>
        <end position="54"/>
    </location>
</feature>
<evidence type="ECO:0000259" key="1">
    <source>
        <dbReference type="Pfam" id="PF00565"/>
    </source>
</evidence>
<dbReference type="GO" id="GO:0004519">
    <property type="term" value="F:endonuclease activity"/>
    <property type="evidence" value="ECO:0007669"/>
    <property type="project" value="UniProtKB-KW"/>
</dbReference>
<evidence type="ECO:0000313" key="2">
    <source>
        <dbReference type="EMBL" id="MDQ0226889.1"/>
    </source>
</evidence>
<dbReference type="Proteomes" id="UP001232245">
    <property type="component" value="Unassembled WGS sequence"/>
</dbReference>
<proteinExistence type="predicted"/>
<sequence>MLAYVYIDNTMVNEQLLEKGLARVAYVYEPNTKYVDEFYEIQKNAMEQEIGIWSIENYATEDGFVEEAVGAEKKQHLKKTIKHAK</sequence>
<protein>
    <submittedName>
        <fullName evidence="2">Endonuclease YncB(Thermonuclease family)</fullName>
    </submittedName>
</protein>
<dbReference type="Pfam" id="PF00565">
    <property type="entry name" value="SNase"/>
    <property type="match status" value="1"/>
</dbReference>
<dbReference type="SUPFAM" id="SSF50199">
    <property type="entry name" value="Staphylococcal nuclease"/>
    <property type="match status" value="1"/>
</dbReference>
<name>A0ABT9Z3Q6_9BACI</name>
<keyword evidence="3" id="KW-1185">Reference proteome</keyword>